<name>A0AAN5CTJ5_9BILA</name>
<dbReference type="GO" id="GO:0004518">
    <property type="term" value="F:nuclease activity"/>
    <property type="evidence" value="ECO:0007669"/>
    <property type="project" value="UniProtKB-KW"/>
</dbReference>
<dbReference type="GO" id="GO:0046872">
    <property type="term" value="F:metal ion binding"/>
    <property type="evidence" value="ECO:0007669"/>
    <property type="project" value="UniProtKB-KW"/>
</dbReference>
<dbReference type="PANTHER" id="PTHR12395:SF9">
    <property type="entry name" value="DECAPPING AND EXORIBONUCLEASE PROTEIN"/>
    <property type="match status" value="1"/>
</dbReference>
<dbReference type="GO" id="GO:0003723">
    <property type="term" value="F:RNA binding"/>
    <property type="evidence" value="ECO:0007669"/>
    <property type="project" value="UniProtKB-KW"/>
</dbReference>
<evidence type="ECO:0000313" key="4">
    <source>
        <dbReference type="EMBL" id="GMR50468.1"/>
    </source>
</evidence>
<dbReference type="GO" id="GO:0005634">
    <property type="term" value="C:nucleus"/>
    <property type="evidence" value="ECO:0007669"/>
    <property type="project" value="UniProtKB-SubCell"/>
</dbReference>
<dbReference type="AlphaFoldDB" id="A0AAN5CTJ5"/>
<protein>
    <recommendedName>
        <fullName evidence="2">Decapping nuclease</fullName>
        <ecNumber evidence="2">3.6.1.-</ecNumber>
    </recommendedName>
</protein>
<keyword evidence="2" id="KW-0694">RNA-binding</keyword>
<comment type="subcellular location">
    <subcellularLocation>
        <location evidence="2">Nucleus</location>
    </subcellularLocation>
</comment>
<keyword evidence="2" id="KW-0479">Metal-binding</keyword>
<feature type="domain" description="RAI1-like" evidence="3">
    <location>
        <begin position="23"/>
        <end position="221"/>
    </location>
</feature>
<gene>
    <name evidence="4" type="ORF">PMAYCL1PPCAC_20663</name>
</gene>
<keyword evidence="2" id="KW-0540">Nuclease</keyword>
<feature type="non-terminal residue" evidence="4">
    <location>
        <position position="1"/>
    </location>
</feature>
<comment type="cofactor">
    <cofactor evidence="2">
        <name>a divalent metal cation</name>
        <dbReference type="ChEBI" id="CHEBI:60240"/>
    </cofactor>
</comment>
<comment type="caution">
    <text evidence="4">The sequence shown here is derived from an EMBL/GenBank/DDBJ whole genome shotgun (WGS) entry which is preliminary data.</text>
</comment>
<dbReference type="EC" id="3.6.1.-" evidence="2"/>
<dbReference type="GO" id="GO:0005829">
    <property type="term" value="C:cytosol"/>
    <property type="evidence" value="ECO:0007669"/>
    <property type="project" value="TreeGrafter"/>
</dbReference>
<evidence type="ECO:0000256" key="1">
    <source>
        <dbReference type="ARBA" id="ARBA00006562"/>
    </source>
</evidence>
<keyword evidence="5" id="KW-1185">Reference proteome</keyword>
<organism evidence="4 5">
    <name type="scientific">Pristionchus mayeri</name>
    <dbReference type="NCBI Taxonomy" id="1317129"/>
    <lineage>
        <taxon>Eukaryota</taxon>
        <taxon>Metazoa</taxon>
        <taxon>Ecdysozoa</taxon>
        <taxon>Nematoda</taxon>
        <taxon>Chromadorea</taxon>
        <taxon>Rhabditida</taxon>
        <taxon>Rhabditina</taxon>
        <taxon>Diplogasteromorpha</taxon>
        <taxon>Diplogasteroidea</taxon>
        <taxon>Neodiplogasteridae</taxon>
        <taxon>Pristionchus</taxon>
    </lineage>
</organism>
<keyword evidence="2" id="KW-0547">Nucleotide-binding</keyword>
<dbReference type="GO" id="GO:0000166">
    <property type="term" value="F:nucleotide binding"/>
    <property type="evidence" value="ECO:0007669"/>
    <property type="project" value="UniProtKB-KW"/>
</dbReference>
<dbReference type="InterPro" id="IPR013961">
    <property type="entry name" value="RAI1"/>
</dbReference>
<dbReference type="InterPro" id="IPR039039">
    <property type="entry name" value="RAI1-like_fam"/>
</dbReference>
<evidence type="ECO:0000259" key="3">
    <source>
        <dbReference type="Pfam" id="PF08652"/>
    </source>
</evidence>
<proteinExistence type="inferred from homology"/>
<dbReference type="GO" id="GO:0034353">
    <property type="term" value="F:mRNA 5'-diphosphatase activity"/>
    <property type="evidence" value="ECO:0007669"/>
    <property type="project" value="TreeGrafter"/>
</dbReference>
<evidence type="ECO:0000313" key="5">
    <source>
        <dbReference type="Proteomes" id="UP001328107"/>
    </source>
</evidence>
<keyword evidence="2" id="KW-0539">Nucleus</keyword>
<reference evidence="5" key="1">
    <citation type="submission" date="2022-10" db="EMBL/GenBank/DDBJ databases">
        <title>Genome assembly of Pristionchus species.</title>
        <authorList>
            <person name="Yoshida K."/>
            <person name="Sommer R.J."/>
        </authorList>
    </citation>
    <scope>NUCLEOTIDE SEQUENCE [LARGE SCALE GENOMIC DNA]</scope>
    <source>
        <strain evidence="5">RS5460</strain>
    </source>
</reference>
<keyword evidence="2" id="KW-0378">Hydrolase</keyword>
<dbReference type="GO" id="GO:0000956">
    <property type="term" value="P:nuclear-transcribed mRNA catabolic process"/>
    <property type="evidence" value="ECO:0007669"/>
    <property type="project" value="TreeGrafter"/>
</dbReference>
<dbReference type="Proteomes" id="UP001328107">
    <property type="component" value="Unassembled WGS sequence"/>
</dbReference>
<sequence>VDIPIRQTDYNSISGEFASHRIIGVYSVNTDREVLCENNNRFTEARFLIEGNVRIGVNFDLTLGYDTYKAKELQNEPCLYQLCKWAIAQPGATIEEVFGGAEFASWRGTIKRMAMSLFVYRPQLADDYKRKNAWTVVAQKFGGVILLSEQSKSYEDGDLETYTGFKFEQFMTVDANGQENIDCPVDSRPTFEMMVRTDLVVKELRQRKTIKLCCGGEVDALKG</sequence>
<dbReference type="Pfam" id="PF08652">
    <property type="entry name" value="RAI1"/>
    <property type="match status" value="1"/>
</dbReference>
<dbReference type="PANTHER" id="PTHR12395">
    <property type="entry name" value="DOM-3 RELATED"/>
    <property type="match status" value="1"/>
</dbReference>
<accession>A0AAN5CTJ5</accession>
<dbReference type="GO" id="GO:0110155">
    <property type="term" value="P:NAD-cap decapping"/>
    <property type="evidence" value="ECO:0007669"/>
    <property type="project" value="TreeGrafter"/>
</dbReference>
<dbReference type="EMBL" id="BTRK01000004">
    <property type="protein sequence ID" value="GMR50468.1"/>
    <property type="molecule type" value="Genomic_DNA"/>
</dbReference>
<evidence type="ECO:0000256" key="2">
    <source>
        <dbReference type="RuleBase" id="RU367113"/>
    </source>
</evidence>
<comment type="function">
    <text evidence="2">Decapping enzyme for NAD-capped RNAs: specifically hydrolyzes the nicotinamide adenine dinucleotide (NAD) cap from a subset of RNAs by removing the entire NAD moiety from the 5'-end of an NAD-capped RNA.</text>
</comment>
<feature type="non-terminal residue" evidence="4">
    <location>
        <position position="223"/>
    </location>
</feature>
<comment type="similarity">
    <text evidence="1 2">Belongs to the DXO/Dom3Z family.</text>
</comment>